<gene>
    <name evidence="1" type="ORF">M427DRAFT_408983</name>
</gene>
<dbReference type="AlphaFoldDB" id="A0A139A5V5"/>
<reference evidence="1 2" key="1">
    <citation type="journal article" date="2015" name="Genome Biol. Evol.">
        <title>Phylogenomic analyses indicate that early fungi evolved digesting cell walls of algal ancestors of land plants.</title>
        <authorList>
            <person name="Chang Y."/>
            <person name="Wang S."/>
            <person name="Sekimoto S."/>
            <person name="Aerts A.L."/>
            <person name="Choi C."/>
            <person name="Clum A."/>
            <person name="LaButti K.M."/>
            <person name="Lindquist E.A."/>
            <person name="Yee Ngan C."/>
            <person name="Ohm R.A."/>
            <person name="Salamov A.A."/>
            <person name="Grigoriev I.V."/>
            <person name="Spatafora J.W."/>
            <person name="Berbee M.L."/>
        </authorList>
    </citation>
    <scope>NUCLEOTIDE SEQUENCE [LARGE SCALE GENOMIC DNA]</scope>
    <source>
        <strain evidence="1 2">JEL478</strain>
    </source>
</reference>
<sequence length="168" mass="19613">MSHCFRNLGSGRFWPHNHGLKHAVLWFPLLTKTRRVFEETHVRRRDPAPLFTKTLYSATMGTLLCLFPWLDAQVDKHHVLPQNHGLKHSVFWFPLLVETRQVLLRLRRPRKSTWSPRHLQSCFLIIFQLRNEGRSPPGAIHEIGSCSVVEFKINGAMNHLILDPQVSR</sequence>
<name>A0A139A5V5_GONPJ</name>
<evidence type="ECO:0000313" key="2">
    <source>
        <dbReference type="Proteomes" id="UP000070544"/>
    </source>
</evidence>
<keyword evidence="2" id="KW-1185">Reference proteome</keyword>
<accession>A0A139A5V5</accession>
<evidence type="ECO:0000313" key="1">
    <source>
        <dbReference type="EMBL" id="KXS12212.1"/>
    </source>
</evidence>
<protein>
    <submittedName>
        <fullName evidence="1">Uncharacterized protein</fullName>
    </submittedName>
</protein>
<dbReference type="EMBL" id="KQ965790">
    <property type="protein sequence ID" value="KXS12212.1"/>
    <property type="molecule type" value="Genomic_DNA"/>
</dbReference>
<organism evidence="1 2">
    <name type="scientific">Gonapodya prolifera (strain JEL478)</name>
    <name type="common">Monoblepharis prolifera</name>
    <dbReference type="NCBI Taxonomy" id="1344416"/>
    <lineage>
        <taxon>Eukaryota</taxon>
        <taxon>Fungi</taxon>
        <taxon>Fungi incertae sedis</taxon>
        <taxon>Chytridiomycota</taxon>
        <taxon>Chytridiomycota incertae sedis</taxon>
        <taxon>Monoblepharidomycetes</taxon>
        <taxon>Monoblepharidales</taxon>
        <taxon>Gonapodyaceae</taxon>
        <taxon>Gonapodya</taxon>
    </lineage>
</organism>
<proteinExistence type="predicted"/>
<dbReference type="Proteomes" id="UP000070544">
    <property type="component" value="Unassembled WGS sequence"/>
</dbReference>